<name>I1BMC5_RHIO9</name>
<dbReference type="GeneID" id="93609031"/>
<dbReference type="RefSeq" id="XP_067512751.1">
    <property type="nucleotide sequence ID" value="XM_067656650.1"/>
</dbReference>
<dbReference type="Proteomes" id="UP000009138">
    <property type="component" value="Unassembled WGS sequence"/>
</dbReference>
<dbReference type="EMBL" id="CH476732">
    <property type="protein sequence ID" value="EIE77355.1"/>
    <property type="molecule type" value="Genomic_DNA"/>
</dbReference>
<dbReference type="InParanoid" id="I1BMC5"/>
<evidence type="ECO:0000313" key="1">
    <source>
        <dbReference type="EMBL" id="EIE77355.1"/>
    </source>
</evidence>
<sequence>MTLSKEINLSGKKQTEKSKTLVTCMIDELAAANDGMNCLESPCIPTQAAIIQNEVIKYCTKHEENIL</sequence>
<organism evidence="1 2">
    <name type="scientific">Rhizopus delemar (strain RA 99-880 / ATCC MYA-4621 / FGSC 9543 / NRRL 43880)</name>
    <name type="common">Mucormycosis agent</name>
    <name type="synonym">Rhizopus arrhizus var. delemar</name>
    <dbReference type="NCBI Taxonomy" id="246409"/>
    <lineage>
        <taxon>Eukaryota</taxon>
        <taxon>Fungi</taxon>
        <taxon>Fungi incertae sedis</taxon>
        <taxon>Mucoromycota</taxon>
        <taxon>Mucoromycotina</taxon>
        <taxon>Mucoromycetes</taxon>
        <taxon>Mucorales</taxon>
        <taxon>Mucorineae</taxon>
        <taxon>Rhizopodaceae</taxon>
        <taxon>Rhizopus</taxon>
    </lineage>
</organism>
<gene>
    <name evidence="1" type="ORF">RO3G_02059</name>
</gene>
<evidence type="ECO:0000313" key="2">
    <source>
        <dbReference type="Proteomes" id="UP000009138"/>
    </source>
</evidence>
<keyword evidence="2" id="KW-1185">Reference proteome</keyword>
<proteinExistence type="predicted"/>
<dbReference type="VEuPathDB" id="FungiDB:RO3G_02059"/>
<accession>I1BMC5</accession>
<protein>
    <submittedName>
        <fullName evidence="1">Uncharacterized protein</fullName>
    </submittedName>
</protein>
<dbReference type="AlphaFoldDB" id="I1BMC5"/>
<reference evidence="1 2" key="1">
    <citation type="journal article" date="2009" name="PLoS Genet.">
        <title>Genomic analysis of the basal lineage fungus Rhizopus oryzae reveals a whole-genome duplication.</title>
        <authorList>
            <person name="Ma L.-J."/>
            <person name="Ibrahim A.S."/>
            <person name="Skory C."/>
            <person name="Grabherr M.G."/>
            <person name="Burger G."/>
            <person name="Butler M."/>
            <person name="Elias M."/>
            <person name="Idnurm A."/>
            <person name="Lang B.F."/>
            <person name="Sone T."/>
            <person name="Abe A."/>
            <person name="Calvo S.E."/>
            <person name="Corrochano L.M."/>
            <person name="Engels R."/>
            <person name="Fu J."/>
            <person name="Hansberg W."/>
            <person name="Kim J.-M."/>
            <person name="Kodira C.D."/>
            <person name="Koehrsen M.J."/>
            <person name="Liu B."/>
            <person name="Miranda-Saavedra D."/>
            <person name="O'Leary S."/>
            <person name="Ortiz-Castellanos L."/>
            <person name="Poulter R."/>
            <person name="Rodriguez-Romero J."/>
            <person name="Ruiz-Herrera J."/>
            <person name="Shen Y.-Q."/>
            <person name="Zeng Q."/>
            <person name="Galagan J."/>
            <person name="Birren B.W."/>
            <person name="Cuomo C.A."/>
            <person name="Wickes B.L."/>
        </authorList>
    </citation>
    <scope>NUCLEOTIDE SEQUENCE [LARGE SCALE GENOMIC DNA]</scope>
    <source>
        <strain evidence="2">RA 99-880 / ATCC MYA-4621 / FGSC 9543 / NRRL 43880</strain>
    </source>
</reference>